<evidence type="ECO:0000313" key="2">
    <source>
        <dbReference type="Proteomes" id="UP001500888"/>
    </source>
</evidence>
<keyword evidence="2" id="KW-1185">Reference proteome</keyword>
<proteinExistence type="predicted"/>
<gene>
    <name evidence="1" type="ORF">GCM10022226_39980</name>
</gene>
<name>A0ABP7ICU1_9ACTN</name>
<accession>A0ABP7ICU1</accession>
<sequence length="122" mass="13791">MVAQVGEVHRLAREYGDALFLKSGWSNPLGNIYADASDEDIEDAGKRIPAEDGLWLTVFDKSVIRVPHAARLITFAEERFSRPVKDVEEAITMLCEADGWRPDSYPEQLFVSEGREIVMYSE</sequence>
<reference evidence="2" key="1">
    <citation type="journal article" date="2019" name="Int. J. Syst. Evol. Microbiol.">
        <title>The Global Catalogue of Microorganisms (GCM) 10K type strain sequencing project: providing services to taxonomists for standard genome sequencing and annotation.</title>
        <authorList>
            <consortium name="The Broad Institute Genomics Platform"/>
            <consortium name="The Broad Institute Genome Sequencing Center for Infectious Disease"/>
            <person name="Wu L."/>
            <person name="Ma J."/>
        </authorList>
    </citation>
    <scope>NUCLEOTIDE SEQUENCE [LARGE SCALE GENOMIC DNA]</scope>
    <source>
        <strain evidence="2">JCM 16908</strain>
    </source>
</reference>
<organism evidence="1 2">
    <name type="scientific">Sphaerisporangium flaviroseum</name>
    <dbReference type="NCBI Taxonomy" id="509199"/>
    <lineage>
        <taxon>Bacteria</taxon>
        <taxon>Bacillati</taxon>
        <taxon>Actinomycetota</taxon>
        <taxon>Actinomycetes</taxon>
        <taxon>Streptosporangiales</taxon>
        <taxon>Streptosporangiaceae</taxon>
        <taxon>Sphaerisporangium</taxon>
    </lineage>
</organism>
<comment type="caution">
    <text evidence="1">The sequence shown here is derived from an EMBL/GenBank/DDBJ whole genome shotgun (WGS) entry which is preliminary data.</text>
</comment>
<dbReference type="Proteomes" id="UP001500888">
    <property type="component" value="Unassembled WGS sequence"/>
</dbReference>
<protein>
    <submittedName>
        <fullName evidence="1">Uncharacterized protein</fullName>
    </submittedName>
</protein>
<dbReference type="EMBL" id="BAAAZR010000008">
    <property type="protein sequence ID" value="GAA3815185.1"/>
    <property type="molecule type" value="Genomic_DNA"/>
</dbReference>
<evidence type="ECO:0000313" key="1">
    <source>
        <dbReference type="EMBL" id="GAA3815185.1"/>
    </source>
</evidence>